<evidence type="ECO:0000313" key="1">
    <source>
        <dbReference type="EMBL" id="GAC07655.1"/>
    </source>
</evidence>
<organism evidence="1 2">
    <name type="scientific">Paraglaciecola agarilytica NO2</name>
    <dbReference type="NCBI Taxonomy" id="1125747"/>
    <lineage>
        <taxon>Bacteria</taxon>
        <taxon>Pseudomonadati</taxon>
        <taxon>Pseudomonadota</taxon>
        <taxon>Gammaproteobacteria</taxon>
        <taxon>Alteromonadales</taxon>
        <taxon>Alteromonadaceae</taxon>
        <taxon>Paraglaciecola</taxon>
    </lineage>
</organism>
<evidence type="ECO:0000313" key="2">
    <source>
        <dbReference type="Proteomes" id="UP000008372"/>
    </source>
</evidence>
<dbReference type="Proteomes" id="UP000008372">
    <property type="component" value="Unassembled WGS sequence"/>
</dbReference>
<proteinExistence type="predicted"/>
<sequence length="50" mass="5934">MKIAPSKRIYVNGEGSNRLNYQQINLEYAPKSLKWRYDRQGVHETVIRPD</sequence>
<dbReference type="EMBL" id="BAEK01000092">
    <property type="protein sequence ID" value="GAC07655.1"/>
    <property type="molecule type" value="Genomic_DNA"/>
</dbReference>
<keyword evidence="2" id="KW-1185">Reference proteome</keyword>
<protein>
    <submittedName>
        <fullName evidence="1">Uncharacterized protein</fullName>
    </submittedName>
</protein>
<gene>
    <name evidence="1" type="ORF">GAGA_4831</name>
</gene>
<accession>A0ABQ0IE43</accession>
<comment type="caution">
    <text evidence="1">The sequence shown here is derived from an EMBL/GenBank/DDBJ whole genome shotgun (WGS) entry which is preliminary data.</text>
</comment>
<name>A0ABQ0IE43_9ALTE</name>
<reference evidence="1 2" key="1">
    <citation type="journal article" date="2014" name="Environ. Microbiol.">
        <title>Comparative genomics of the marine bacterial genus Glaciecola reveals the high degree of genomic diversity and genomic characteristic for cold adaptation.</title>
        <authorList>
            <person name="Qin Q.L."/>
            <person name="Xie B.B."/>
            <person name="Yu Y."/>
            <person name="Shu Y.L."/>
            <person name="Rong J.C."/>
            <person name="Zhang Y.J."/>
            <person name="Zhao D.L."/>
            <person name="Chen X.L."/>
            <person name="Zhang X.Y."/>
            <person name="Chen B."/>
            <person name="Zhou B.C."/>
            <person name="Zhang Y.Z."/>
        </authorList>
    </citation>
    <scope>NUCLEOTIDE SEQUENCE [LARGE SCALE GENOMIC DNA]</scope>
    <source>
        <strain evidence="1 2">NO2</strain>
    </source>
</reference>